<evidence type="ECO:0000313" key="3">
    <source>
        <dbReference type="Proteomes" id="UP000232149"/>
    </source>
</evidence>
<keyword evidence="3" id="KW-1185">Reference proteome</keyword>
<gene>
    <name evidence="2" type="ORF">CH376_21520</name>
    <name evidence="1" type="ORF">CH380_02410</name>
</gene>
<dbReference type="Proteomes" id="UP000232188">
    <property type="component" value="Unassembled WGS sequence"/>
</dbReference>
<dbReference type="EMBL" id="NPDV01000002">
    <property type="protein sequence ID" value="PJZ54602.1"/>
    <property type="molecule type" value="Genomic_DNA"/>
</dbReference>
<dbReference type="EMBL" id="NPDU01000093">
    <property type="protein sequence ID" value="PJZ59847.1"/>
    <property type="molecule type" value="Genomic_DNA"/>
</dbReference>
<evidence type="ECO:0000313" key="2">
    <source>
        <dbReference type="EMBL" id="PJZ59847.1"/>
    </source>
</evidence>
<dbReference type="OrthoDB" id="324877at2"/>
<protein>
    <submittedName>
        <fullName evidence="1">Uncharacterized protein</fullName>
    </submittedName>
</protein>
<name>A0A2M9YSU2_9LEPT</name>
<sequence length="216" mass="24941">MKSVFRSFLFLFLYSLFISPVFSGPLLDKYFPRSLDRKEQEQIDEVYEYVRKLQPSAPVLSSKIYKKKTQFQEFFGFPFSGPSLLLWLQQRIHKFRIGSSGRYVANFENGTIYLDSSFFKLSNLEKTVVLIHEARHGDGEDLQHIDCPSDFPFLSTRAPETELEGMRACDDRKDGAYGFGAAFLFEILSFGLYPAGRSSEIIGMYNSEILRIMNVR</sequence>
<proteinExistence type="predicted"/>
<reference evidence="3 4" key="1">
    <citation type="submission" date="2017-07" db="EMBL/GenBank/DDBJ databases">
        <title>Leptospira spp. isolated from tropical soils.</title>
        <authorList>
            <person name="Thibeaux R."/>
            <person name="Iraola G."/>
            <person name="Ferres I."/>
            <person name="Bierque E."/>
            <person name="Girault D."/>
            <person name="Soupe-Gilbert M.-E."/>
            <person name="Picardeau M."/>
            <person name="Goarant C."/>
        </authorList>
    </citation>
    <scope>NUCLEOTIDE SEQUENCE [LARGE SCALE GENOMIC DNA]</scope>
    <source>
        <strain evidence="1 4">FH2-B-C1</strain>
        <strain evidence="2 3">FH2-B-D1</strain>
    </source>
</reference>
<organism evidence="1 4">
    <name type="scientific">Leptospira adleri</name>
    <dbReference type="NCBI Taxonomy" id="2023186"/>
    <lineage>
        <taxon>Bacteria</taxon>
        <taxon>Pseudomonadati</taxon>
        <taxon>Spirochaetota</taxon>
        <taxon>Spirochaetia</taxon>
        <taxon>Leptospirales</taxon>
        <taxon>Leptospiraceae</taxon>
        <taxon>Leptospira</taxon>
    </lineage>
</organism>
<evidence type="ECO:0000313" key="1">
    <source>
        <dbReference type="EMBL" id="PJZ54602.1"/>
    </source>
</evidence>
<dbReference type="Proteomes" id="UP000232149">
    <property type="component" value="Unassembled WGS sequence"/>
</dbReference>
<dbReference type="AlphaFoldDB" id="A0A2M9YSU2"/>
<comment type="caution">
    <text evidence="1">The sequence shown here is derived from an EMBL/GenBank/DDBJ whole genome shotgun (WGS) entry which is preliminary data.</text>
</comment>
<accession>A0A2M9YSU2</accession>
<dbReference type="RefSeq" id="WP_100784138.1">
    <property type="nucleotide sequence ID" value="NZ_NPDU01000093.1"/>
</dbReference>
<evidence type="ECO:0000313" key="4">
    <source>
        <dbReference type="Proteomes" id="UP000232188"/>
    </source>
</evidence>